<reference evidence="2 3" key="1">
    <citation type="journal article" date="2023" name="G3 (Bethesda)">
        <title>A chromosome-level genome assembly of Zasmidium syzygii isolated from banana leaves.</title>
        <authorList>
            <person name="van Westerhoven A.C."/>
            <person name="Mehrabi R."/>
            <person name="Talebi R."/>
            <person name="Steentjes M.B.F."/>
            <person name="Corcolon B."/>
            <person name="Chong P.A."/>
            <person name="Kema G.H.J."/>
            <person name="Seidl M.F."/>
        </authorList>
    </citation>
    <scope>NUCLEOTIDE SEQUENCE [LARGE SCALE GENOMIC DNA]</scope>
    <source>
        <strain evidence="2 3">P124</strain>
    </source>
</reference>
<protein>
    <recommendedName>
        <fullName evidence="4">DNA replication factor Cdt1 C-terminal domain-containing protein</fullName>
    </recommendedName>
</protein>
<feature type="compositionally biased region" description="Basic residues" evidence="1">
    <location>
        <begin position="294"/>
        <end position="306"/>
    </location>
</feature>
<evidence type="ECO:0000256" key="1">
    <source>
        <dbReference type="SAM" id="MobiDB-lite"/>
    </source>
</evidence>
<feature type="compositionally biased region" description="Acidic residues" evidence="1">
    <location>
        <begin position="75"/>
        <end position="85"/>
    </location>
</feature>
<proteinExistence type="predicted"/>
<keyword evidence="3" id="KW-1185">Reference proteome</keyword>
<evidence type="ECO:0000313" key="2">
    <source>
        <dbReference type="EMBL" id="KAK4495942.1"/>
    </source>
</evidence>
<dbReference type="EMBL" id="JAXOVC010000011">
    <property type="protein sequence ID" value="KAK4495942.1"/>
    <property type="molecule type" value="Genomic_DNA"/>
</dbReference>
<comment type="caution">
    <text evidence="2">The sequence shown here is derived from an EMBL/GenBank/DDBJ whole genome shotgun (WGS) entry which is preliminary data.</text>
</comment>
<dbReference type="Proteomes" id="UP001305779">
    <property type="component" value="Unassembled WGS sequence"/>
</dbReference>
<organism evidence="2 3">
    <name type="scientific">Zasmidium cellare</name>
    <name type="common">Wine cellar mold</name>
    <name type="synonym">Racodium cellare</name>
    <dbReference type="NCBI Taxonomy" id="395010"/>
    <lineage>
        <taxon>Eukaryota</taxon>
        <taxon>Fungi</taxon>
        <taxon>Dikarya</taxon>
        <taxon>Ascomycota</taxon>
        <taxon>Pezizomycotina</taxon>
        <taxon>Dothideomycetes</taxon>
        <taxon>Dothideomycetidae</taxon>
        <taxon>Mycosphaerellales</taxon>
        <taxon>Mycosphaerellaceae</taxon>
        <taxon>Zasmidium</taxon>
    </lineage>
</organism>
<feature type="region of interest" description="Disordered" evidence="1">
    <location>
        <begin position="29"/>
        <end position="85"/>
    </location>
</feature>
<gene>
    <name evidence="2" type="ORF">PRZ48_013210</name>
</gene>
<feature type="region of interest" description="Disordered" evidence="1">
    <location>
        <begin position="263"/>
        <end position="322"/>
    </location>
</feature>
<accession>A0ABR0E3F3</accession>
<sequence>MARPGDEATARKSLVVKLKVTSYFKSNIAGTHIDSRETADNLSPQQPATKRKRVPVEDRMDIDNAVEGGKAGVDEGAEGDADAEADVDENADDDANEDAMSDDESIDAWPLKKYRKFNSLLHSGKTNDDLLELPPKDIKGVTLLQLRLEYTMQGLLDAYNTRHQDQTLHLSTVKKAFSSAFNHTADLNNVSIEDLKKFYNTVTQGSKTRKSRGKLEVASQPTGIVKGSLRPVRTARNATPAVPSPNAREEVVRNKRSLRPMRAARNATTAVPNAREETTNTKEQTISTSEERKMARKEKVPRKKKAKTETVGALDEPEPARPLSEDEIAGMERLSALLAAGADIPELNFHHAIVKTVSEKRDFDRLTTKQLREIDHVGRVYTSEQIALSINTLITDCATEEDIRELVEKTRKEMVLPGYGNDGYNKGYDMYLPAEKL</sequence>
<evidence type="ECO:0008006" key="4">
    <source>
        <dbReference type="Google" id="ProtNLM"/>
    </source>
</evidence>
<name>A0ABR0E3F3_ZASCE</name>
<evidence type="ECO:0000313" key="3">
    <source>
        <dbReference type="Proteomes" id="UP001305779"/>
    </source>
</evidence>